<dbReference type="EC" id="3.5.1.24" evidence="5"/>
<dbReference type="InterPro" id="IPR029132">
    <property type="entry name" value="CBAH/NAAA_C"/>
</dbReference>
<comment type="catalytic activity">
    <reaction evidence="9">
        <text>taurodeoxycholate + H2O = deoxycholate + taurine</text>
        <dbReference type="Rhea" id="RHEA:47556"/>
        <dbReference type="ChEBI" id="CHEBI:15377"/>
        <dbReference type="ChEBI" id="CHEBI:23614"/>
        <dbReference type="ChEBI" id="CHEBI:36261"/>
        <dbReference type="ChEBI" id="CHEBI:507393"/>
    </reaction>
    <physiologicalReaction direction="left-to-right" evidence="9">
        <dbReference type="Rhea" id="RHEA:47557"/>
    </physiologicalReaction>
</comment>
<dbReference type="Pfam" id="PF02275">
    <property type="entry name" value="CBAH"/>
    <property type="match status" value="1"/>
</dbReference>
<evidence type="ECO:0000256" key="3">
    <source>
        <dbReference type="ARBA" id="ARBA00022801"/>
    </source>
</evidence>
<reference evidence="12" key="1">
    <citation type="submission" date="2016-10" db="EMBL/GenBank/DDBJ databases">
        <authorList>
            <person name="Varghese N."/>
            <person name="Submissions S."/>
        </authorList>
    </citation>
    <scope>NUCLEOTIDE SEQUENCE [LARGE SCALE GENOMIC DNA]</scope>
    <source>
        <strain evidence="12">DSM 20403</strain>
    </source>
</reference>
<evidence type="ECO:0000256" key="8">
    <source>
        <dbReference type="ARBA" id="ARBA00047285"/>
    </source>
</evidence>
<dbReference type="OrthoDB" id="9794717at2"/>
<dbReference type="PANTHER" id="PTHR35527:SF2">
    <property type="entry name" value="HYDROLASE"/>
    <property type="match status" value="1"/>
</dbReference>
<evidence type="ECO:0000256" key="6">
    <source>
        <dbReference type="ARBA" id="ARBA00044804"/>
    </source>
</evidence>
<dbReference type="RefSeq" id="WP_046922041.1">
    <property type="nucleotide sequence ID" value="NZ_AYYL01000013.1"/>
</dbReference>
<evidence type="ECO:0000313" key="11">
    <source>
        <dbReference type="EMBL" id="SFG45218.1"/>
    </source>
</evidence>
<comment type="catalytic activity">
    <reaction evidence="8">
        <text>cholate + taurine = taurocholate + H2O</text>
        <dbReference type="Rhea" id="RHEA:47108"/>
        <dbReference type="ChEBI" id="CHEBI:15377"/>
        <dbReference type="ChEBI" id="CHEBI:29747"/>
        <dbReference type="ChEBI" id="CHEBI:36257"/>
        <dbReference type="ChEBI" id="CHEBI:507393"/>
    </reaction>
    <physiologicalReaction direction="right-to-left" evidence="8">
        <dbReference type="Rhea" id="RHEA:47110"/>
    </physiologicalReaction>
</comment>
<evidence type="ECO:0000256" key="7">
    <source>
        <dbReference type="ARBA" id="ARBA00044806"/>
    </source>
</evidence>
<keyword evidence="4" id="KW-0443">Lipid metabolism</keyword>
<evidence type="ECO:0000256" key="1">
    <source>
        <dbReference type="ARBA" id="ARBA00004860"/>
    </source>
</evidence>
<evidence type="ECO:0000313" key="12">
    <source>
        <dbReference type="Proteomes" id="UP000182635"/>
    </source>
</evidence>
<dbReference type="EMBL" id="FOPI01000022">
    <property type="protein sequence ID" value="SFG45218.1"/>
    <property type="molecule type" value="Genomic_DNA"/>
</dbReference>
<dbReference type="GO" id="GO:0006629">
    <property type="term" value="P:lipid metabolic process"/>
    <property type="evidence" value="ECO:0007669"/>
    <property type="project" value="UniProtKB-KW"/>
</dbReference>
<proteinExistence type="inferred from homology"/>
<dbReference type="InterPro" id="IPR047711">
    <property type="entry name" value="CBAH"/>
</dbReference>
<name>A0A1I2RXD4_9LACO</name>
<evidence type="ECO:0000259" key="10">
    <source>
        <dbReference type="Pfam" id="PF02275"/>
    </source>
</evidence>
<evidence type="ECO:0000256" key="2">
    <source>
        <dbReference type="ARBA" id="ARBA00006625"/>
    </source>
</evidence>
<gene>
    <name evidence="11" type="ORF">SAMN02910432_01438</name>
</gene>
<keyword evidence="3 11" id="KW-0378">Hydrolase</keyword>
<dbReference type="Gene3D" id="3.60.60.10">
    <property type="entry name" value="Penicillin V Acylase, Chain A"/>
    <property type="match status" value="1"/>
</dbReference>
<dbReference type="InterPro" id="IPR029055">
    <property type="entry name" value="Ntn_hydrolases_N"/>
</dbReference>
<dbReference type="NCBIfam" id="NF038245">
    <property type="entry name" value="bile_salt_hydro"/>
    <property type="match status" value="1"/>
</dbReference>
<dbReference type="PANTHER" id="PTHR35527">
    <property type="entry name" value="CHOLOYLGLYCINE HYDROLASE"/>
    <property type="match status" value="1"/>
</dbReference>
<dbReference type="SUPFAM" id="SSF56235">
    <property type="entry name" value="N-terminal nucleophile aminohydrolases (Ntn hydrolases)"/>
    <property type="match status" value="1"/>
</dbReference>
<organism evidence="11 12">
    <name type="scientific">Ligilactobacillus ruminis DSM 20403 = NBRC 102161</name>
    <dbReference type="NCBI Taxonomy" id="1423798"/>
    <lineage>
        <taxon>Bacteria</taxon>
        <taxon>Bacillati</taxon>
        <taxon>Bacillota</taxon>
        <taxon>Bacilli</taxon>
        <taxon>Lactobacillales</taxon>
        <taxon>Lactobacillaceae</taxon>
        <taxon>Ligilactobacillus</taxon>
    </lineage>
</organism>
<evidence type="ECO:0000256" key="5">
    <source>
        <dbReference type="ARBA" id="ARBA00044769"/>
    </source>
</evidence>
<dbReference type="InterPro" id="IPR052193">
    <property type="entry name" value="Peptidase_C59"/>
</dbReference>
<accession>A0A1I2RXD4</accession>
<comment type="pathway">
    <text evidence="1">Lipid metabolism; bile acid biosynthesis.</text>
</comment>
<evidence type="ECO:0000256" key="9">
    <source>
        <dbReference type="ARBA" id="ARBA00048897"/>
    </source>
</evidence>
<dbReference type="GO" id="GO:0045302">
    <property type="term" value="F:choloylglycine hydrolase activity"/>
    <property type="evidence" value="ECO:0007669"/>
    <property type="project" value="UniProtKB-EC"/>
</dbReference>
<evidence type="ECO:0000256" key="4">
    <source>
        <dbReference type="ARBA" id="ARBA00023098"/>
    </source>
</evidence>
<protein>
    <recommendedName>
        <fullName evidence="5">choloylglycine hydrolase</fullName>
        <ecNumber evidence="5">3.5.1.24</ecNumber>
    </recommendedName>
    <alternativeName>
        <fullName evidence="6">Bile salt hydrolase</fullName>
    </alternativeName>
    <alternativeName>
        <fullName evidence="7">Choloylglycine hydrolase</fullName>
    </alternativeName>
</protein>
<feature type="domain" description="Choloylglycine hydrolase/NAAA C-terminal" evidence="10">
    <location>
        <begin position="2"/>
        <end position="311"/>
    </location>
</feature>
<comment type="similarity">
    <text evidence="2">Belongs to the peptidase C59 family.</text>
</comment>
<dbReference type="AlphaFoldDB" id="A0A1I2RXD4"/>
<dbReference type="CDD" id="cd00542">
    <property type="entry name" value="Ntn_PVA"/>
    <property type="match status" value="1"/>
</dbReference>
<sequence length="324" mass="36510">MCTAATYTGKDHYFGRNLDLELSYNESVTVTPRKFPLKFRQVHDMNEHFAIIGMATVVDDYPLYYDATNEKGLSMAGLNFPGNADYKEPAEDVDNVASFELIPWILGQCETVADVRKLLAKINITNVEFSEQFPPSLLHWMISDKNESITVEQTNAGLNVYDNPVGIMTNNPEFPFQMFTLNNYRRVSPKPVASTFADGLELDEYTRGMGSMGLPGDLSSNSRFVKATFTKLNAPKMADENTSVSQFFHILGSVEQQKGCCDVGNGKFEFTIYSSCCNVDRGIYYYRTYDNSQITAVDMHKEDLDSAALKSYKLIEEQQIFAQN</sequence>
<dbReference type="Proteomes" id="UP000182635">
    <property type="component" value="Unassembled WGS sequence"/>
</dbReference>